<feature type="region of interest" description="Disordered" evidence="1">
    <location>
        <begin position="889"/>
        <end position="930"/>
    </location>
</feature>
<gene>
    <name evidence="2" type="primary">SKDI06G0750</name>
    <name evidence="2" type="ORF">SKDI_06G0750</name>
</gene>
<feature type="compositionally biased region" description="Polar residues" evidence="1">
    <location>
        <begin position="197"/>
        <end position="206"/>
    </location>
</feature>
<evidence type="ECO:0000313" key="2">
    <source>
        <dbReference type="EMBL" id="CAI4061003.1"/>
    </source>
</evidence>
<feature type="compositionally biased region" description="Basic residues" evidence="1">
    <location>
        <begin position="183"/>
        <end position="196"/>
    </location>
</feature>
<evidence type="ECO:0000313" key="3">
    <source>
        <dbReference type="Proteomes" id="UP001162087"/>
    </source>
</evidence>
<feature type="region of interest" description="Disordered" evidence="1">
    <location>
        <begin position="820"/>
        <end position="840"/>
    </location>
</feature>
<dbReference type="InterPro" id="IPR036249">
    <property type="entry name" value="Thioredoxin-like_sf"/>
</dbReference>
<accession>A0AA35NSB5</accession>
<organism evidence="2 3">
    <name type="scientific">Saccharomyces kudriavzevii (strain ATCC MYA-4449 / AS 2.2408 / CBS 8840 / NBRC 1802 / NCYC 2889)</name>
    <name type="common">Yeast</name>
    <dbReference type="NCBI Taxonomy" id="226230"/>
    <lineage>
        <taxon>Eukaryota</taxon>
        <taxon>Fungi</taxon>
        <taxon>Dikarya</taxon>
        <taxon>Ascomycota</taxon>
        <taxon>Saccharomycotina</taxon>
        <taxon>Saccharomycetes</taxon>
        <taxon>Saccharomycetales</taxon>
        <taxon>Saccharomycetaceae</taxon>
        <taxon>Saccharomyces</taxon>
    </lineage>
</organism>
<protein>
    <recommendedName>
        <fullName evidence="4">YFR016C-like protein</fullName>
    </recommendedName>
</protein>
<feature type="region of interest" description="Disordered" evidence="1">
    <location>
        <begin position="654"/>
        <end position="702"/>
    </location>
</feature>
<feature type="region of interest" description="Disordered" evidence="1">
    <location>
        <begin position="549"/>
        <end position="627"/>
    </location>
</feature>
<feature type="compositionally biased region" description="Basic residues" evidence="1">
    <location>
        <begin position="72"/>
        <end position="90"/>
    </location>
</feature>
<feature type="region of interest" description="Disordered" evidence="1">
    <location>
        <begin position="945"/>
        <end position="1060"/>
    </location>
</feature>
<reference evidence="2" key="1">
    <citation type="submission" date="2022-10" db="EMBL/GenBank/DDBJ databases">
        <authorList>
            <person name="Byrne P K."/>
        </authorList>
    </citation>
    <scope>NUCLEOTIDE SEQUENCE</scope>
    <source>
        <strain evidence="2">IFO1802</strain>
    </source>
</reference>
<feature type="region of interest" description="Disordered" evidence="1">
    <location>
        <begin position="68"/>
        <end position="101"/>
    </location>
</feature>
<feature type="compositionally biased region" description="Basic and acidic residues" evidence="1">
    <location>
        <begin position="775"/>
        <end position="784"/>
    </location>
</feature>
<feature type="compositionally biased region" description="Acidic residues" evidence="1">
    <location>
        <begin position="1"/>
        <end position="11"/>
    </location>
</feature>
<feature type="compositionally biased region" description="Basic and acidic residues" evidence="1">
    <location>
        <begin position="976"/>
        <end position="1001"/>
    </location>
</feature>
<feature type="compositionally biased region" description="Basic and acidic residues" evidence="1">
    <location>
        <begin position="735"/>
        <end position="746"/>
    </location>
</feature>
<feature type="region of interest" description="Disordered" evidence="1">
    <location>
        <begin position="1"/>
        <end position="39"/>
    </location>
</feature>
<feature type="region of interest" description="Disordered" evidence="1">
    <location>
        <begin position="333"/>
        <end position="535"/>
    </location>
</feature>
<dbReference type="Proteomes" id="UP001162087">
    <property type="component" value="Chromosome 6"/>
</dbReference>
<name>A0AA35NSB5_SACK1</name>
<dbReference type="PROSITE" id="PS51354">
    <property type="entry name" value="GLUTAREDOXIN_2"/>
    <property type="match status" value="1"/>
</dbReference>
<dbReference type="EMBL" id="OX365901">
    <property type="protein sequence ID" value="CAI4061003.1"/>
    <property type="molecule type" value="Genomic_DNA"/>
</dbReference>
<dbReference type="GeneID" id="80923783"/>
<evidence type="ECO:0008006" key="4">
    <source>
        <dbReference type="Google" id="ProtNLM"/>
    </source>
</evidence>
<feature type="compositionally biased region" description="Polar residues" evidence="1">
    <location>
        <begin position="439"/>
        <end position="456"/>
    </location>
</feature>
<keyword evidence="3" id="KW-1185">Reference proteome</keyword>
<feature type="compositionally biased region" description="Basic and acidic residues" evidence="1">
    <location>
        <begin position="904"/>
        <end position="915"/>
    </location>
</feature>
<evidence type="ECO:0000256" key="1">
    <source>
        <dbReference type="SAM" id="MobiDB-lite"/>
    </source>
</evidence>
<feature type="region of interest" description="Disordered" evidence="1">
    <location>
        <begin position="157"/>
        <end position="206"/>
    </location>
</feature>
<sequence length="1224" mass="135451">MIESLTVEDQEFNAQLPKKKDDGNSHTMLPTDSPLTDMNELTKNNDQLTENELDEVISATENFAMELSSQRKSLKSKTKKKKYQGRKKTNKTIAEPCNSDDETIEIMPQDISSHDLKQEDNVIKVNIDTVNERTEGSNDVPTNVNIVVKETSAGDTAENAEYASSANGSARAGMDNSPTEKSKRGKKRKNMSKKARNTLNPTSTADFSKQTTLDSILVGIEEYLQDDDPKDEDIKVNVVRTEAIGNEHNLKNGINEVSPKTLSKERFDEQGKDVDAPNGSIQKIFNADVANKGCVDKGFSEGKNQMNETEDTITSAGHETSTFDENDLESVGYQQEPHDLDEGQENAQAFKADSLLQRETNTAKNGSLAENEFRSNVSGSELSKSRGGEQAEIGENEARVLVLVKEEEEEEEEEEQNILEQEAKKNKKSMTANHDDNKSSTITIDSVNGNITVTPESKQKVNLGETADQIRCIGNDEENLQNNTTELSLEAGGKEKENKSEQRTAVRDKETFGIEEGSRPKEELLLEGDRNESEAEENFIVIELKGNAKSAMNSGRNSSIEDETRTASQENKPKENINLETSTEDAKRESVRIAETTETTKDDVEIAKETQKGEEVEPVDATEDFKNDRITGSAGIIEKDIKTKHDGIAQVVNEDTKSEDSSAAKKKVETTEGGMKSEDFHATESPKEVMKPEDSELEKSDDLEVIRGDNEIFKEDTKTKDFETTDFQEQKLKAEFSRTNQSHEEDTQLQDVGVATEGVETVKEDVKGANSAETSKGDTKCKDPEIVQEEDKIFNRDVEIKNANASEAVGEILKVENVETAEKDIKSRDDETANSEDLKLDSEAEDFKAVEKTKETSKYEGIETAKEGDIIAKEDTRDDGIEDAEVLIKDTTAEDMKAGGASEENTKVGDPKLPEVLKNNGKPMELEIPQGGVKGLKIDVSVEDVRPAATSKDEEDQDVESARVSEEHENAEELPELGKEGEEISKEGSKTLGTEKEKKENVISGLAMSSKITEGQGEGESGTAQVEEGINQLDLDETVPAHTRGPGDESGAEEAKELSKAPTIDDIFKDILEETDEFLEQLKIVDDSEINALLQSLDEKETATQAAKQPTPEQYKAPAVIKTSEIRKLNEQEPVYIYTSLAGGGFHMIARTNRLSTILTANRIPFTYRDLGTDDEARKVWKTFSKGRCLPGVVRGRNDLIGNWEDIEEANEDYRLQELIYDTI</sequence>
<feature type="compositionally biased region" description="Polar residues" evidence="1">
    <location>
        <begin position="25"/>
        <end position="39"/>
    </location>
</feature>
<feature type="region of interest" description="Disordered" evidence="1">
    <location>
        <begin position="765"/>
        <end position="784"/>
    </location>
</feature>
<dbReference type="RefSeq" id="XP_056087483.1">
    <property type="nucleotide sequence ID" value="XM_056227686.1"/>
</dbReference>
<feature type="region of interest" description="Disordered" evidence="1">
    <location>
        <begin position="735"/>
        <end position="755"/>
    </location>
</feature>
<feature type="compositionally biased region" description="Basic and acidic residues" evidence="1">
    <location>
        <begin position="598"/>
        <end position="615"/>
    </location>
</feature>
<proteinExistence type="predicted"/>
<feature type="compositionally biased region" description="Basic and acidic residues" evidence="1">
    <location>
        <begin position="492"/>
        <end position="533"/>
    </location>
</feature>
<feature type="compositionally biased region" description="Acidic residues" evidence="1">
    <location>
        <begin position="406"/>
        <end position="417"/>
    </location>
</feature>
<dbReference type="AlphaFoldDB" id="A0AA35NSB5"/>
<dbReference type="Gene3D" id="3.40.30.10">
    <property type="entry name" value="Glutaredoxin"/>
    <property type="match status" value="1"/>
</dbReference>
<dbReference type="SUPFAM" id="SSF52833">
    <property type="entry name" value="Thioredoxin-like"/>
    <property type="match status" value="1"/>
</dbReference>